<organism evidence="2 3">
    <name type="scientific">Cryobacterium breve</name>
    <dbReference type="NCBI Taxonomy" id="1259258"/>
    <lineage>
        <taxon>Bacteria</taxon>
        <taxon>Bacillati</taxon>
        <taxon>Actinomycetota</taxon>
        <taxon>Actinomycetes</taxon>
        <taxon>Micrococcales</taxon>
        <taxon>Microbacteriaceae</taxon>
        <taxon>Cryobacterium</taxon>
    </lineage>
</organism>
<feature type="transmembrane region" description="Helical" evidence="1">
    <location>
        <begin position="74"/>
        <end position="94"/>
    </location>
</feature>
<evidence type="ECO:0000313" key="3">
    <source>
        <dbReference type="Proteomes" id="UP000298355"/>
    </source>
</evidence>
<protein>
    <submittedName>
        <fullName evidence="2">Uncharacterized protein</fullName>
    </submittedName>
</protein>
<dbReference type="Proteomes" id="UP000298355">
    <property type="component" value="Unassembled WGS sequence"/>
</dbReference>
<evidence type="ECO:0000313" key="2">
    <source>
        <dbReference type="EMBL" id="TFC97446.1"/>
    </source>
</evidence>
<evidence type="ECO:0000256" key="1">
    <source>
        <dbReference type="SAM" id="Phobius"/>
    </source>
</evidence>
<name>A0ABY2IY54_9MICO</name>
<reference evidence="2 3" key="1">
    <citation type="submission" date="2019-03" db="EMBL/GenBank/DDBJ databases">
        <title>Genomics of glacier-inhabiting Cryobacterium strains.</title>
        <authorList>
            <person name="Liu Q."/>
            <person name="Xin Y.-H."/>
        </authorList>
    </citation>
    <scope>NUCLEOTIDE SEQUENCE [LARGE SCALE GENOMIC DNA]</scope>
    <source>
        <strain evidence="2 3">TMT4-23</strain>
    </source>
</reference>
<feature type="transmembrane region" description="Helical" evidence="1">
    <location>
        <begin position="20"/>
        <end position="41"/>
    </location>
</feature>
<dbReference type="EMBL" id="SOGJ01000023">
    <property type="protein sequence ID" value="TFC97446.1"/>
    <property type="molecule type" value="Genomic_DNA"/>
</dbReference>
<dbReference type="InterPro" id="IPR036927">
    <property type="entry name" value="Cyt_c_oxase-like_su1_sf"/>
</dbReference>
<keyword evidence="1" id="KW-0472">Membrane</keyword>
<keyword evidence="1" id="KW-1133">Transmembrane helix</keyword>
<sequence>MGEIQAGQGGVFSSNRWRRVSVSMVVLGAVAAVIGLVFLVVPSDQASFGWFAYAPLSNTTFSPIGLQLSPRSQIGIALFIVGLAVLAFGAGWMFGQRQAASQQRLPDPGSSGN</sequence>
<dbReference type="Gene3D" id="1.20.210.10">
    <property type="entry name" value="Cytochrome c oxidase-like, subunit I domain"/>
    <property type="match status" value="1"/>
</dbReference>
<proteinExistence type="predicted"/>
<dbReference type="RefSeq" id="WP_134363887.1">
    <property type="nucleotide sequence ID" value="NZ_SOGJ01000023.1"/>
</dbReference>
<keyword evidence="3" id="KW-1185">Reference proteome</keyword>
<accession>A0ABY2IY54</accession>
<keyword evidence="1" id="KW-0812">Transmembrane</keyword>
<gene>
    <name evidence="2" type="ORF">E3O65_11720</name>
</gene>
<comment type="caution">
    <text evidence="2">The sequence shown here is derived from an EMBL/GenBank/DDBJ whole genome shotgun (WGS) entry which is preliminary data.</text>
</comment>